<dbReference type="OrthoDB" id="182303at2"/>
<accession>A0A5R8KJD1</accession>
<protein>
    <submittedName>
        <fullName evidence="1">DUF1552 domain-containing protein</fullName>
    </submittedName>
</protein>
<dbReference type="EMBL" id="VAUV01000002">
    <property type="protein sequence ID" value="TLD72360.1"/>
    <property type="molecule type" value="Genomic_DNA"/>
</dbReference>
<sequence length="460" mass="50406">MTPRQSSSSSSSSRSLSRRHFLRGAGVALGLPWLESVNAWGSTVQGKAGAAAATGAPRRFAAMFMGNGVNPHHWGATNGANGLDLMKTLSPLEPIKDKLLVFKGLWNPTTVMGPGGHYPKMNLLSGLTVKQTTTDVQVGTTMDQLMAQQIGKHTPASSIVLGTEGPRYSTDSGFTSIYSAYISWSSPTTPAPKEIYPQQAFDQLFDDGSKRRRDKSVLDTVLSDANSLRGKVSGRDAHKLDEYFTSVRELEQRIEKADQFSKANTNGHGWQPTVTAPTFARPEAGIPADVRDHLKLQLDIMVLAFQMDRTRIATMMLNNDLSGMNFGFLGNIKGGQHELSHHANDPERLDMYQRVNQYHMQLLSETLQKMDGTNEGERSLLDNSMIMFCSSLWDGNAHDSKQLPILLAGGGGGTIKGNRMLDYSKNENRKLCRLHLAVMDRMGVKMNQFGDADTALTDLA</sequence>
<evidence type="ECO:0000313" key="1">
    <source>
        <dbReference type="EMBL" id="TLD72360.1"/>
    </source>
</evidence>
<dbReference type="Pfam" id="PF07586">
    <property type="entry name" value="HXXSHH"/>
    <property type="match status" value="1"/>
</dbReference>
<organism evidence="1 2">
    <name type="scientific">Phragmitibacter flavus</name>
    <dbReference type="NCBI Taxonomy" id="2576071"/>
    <lineage>
        <taxon>Bacteria</taxon>
        <taxon>Pseudomonadati</taxon>
        <taxon>Verrucomicrobiota</taxon>
        <taxon>Verrucomicrobiia</taxon>
        <taxon>Verrucomicrobiales</taxon>
        <taxon>Verrucomicrobiaceae</taxon>
        <taxon>Phragmitibacter</taxon>
    </lineage>
</organism>
<dbReference type="RefSeq" id="WP_138084716.1">
    <property type="nucleotide sequence ID" value="NZ_VAUV01000002.1"/>
</dbReference>
<dbReference type="AlphaFoldDB" id="A0A5R8KJD1"/>
<dbReference type="InterPro" id="IPR006311">
    <property type="entry name" value="TAT_signal"/>
</dbReference>
<reference evidence="1 2" key="1">
    <citation type="submission" date="2019-05" db="EMBL/GenBank/DDBJ databases">
        <title>Verrucobacter flavum gen. nov., sp. nov. a new member of the family Verrucomicrobiaceae.</title>
        <authorList>
            <person name="Szuroczki S."/>
            <person name="Abbaszade G."/>
            <person name="Szabo A."/>
            <person name="Felfoldi T."/>
            <person name="Schumann P."/>
            <person name="Boka K."/>
            <person name="Keki Z."/>
            <person name="Toumi M."/>
            <person name="Toth E."/>
        </authorList>
    </citation>
    <scope>NUCLEOTIDE SEQUENCE [LARGE SCALE GENOMIC DNA]</scope>
    <source>
        <strain evidence="1 2">MG-N-17</strain>
    </source>
</reference>
<evidence type="ECO:0000313" key="2">
    <source>
        <dbReference type="Proteomes" id="UP000306196"/>
    </source>
</evidence>
<proteinExistence type="predicted"/>
<dbReference type="InterPro" id="IPR011447">
    <property type="entry name" value="DUF1552"/>
</dbReference>
<comment type="caution">
    <text evidence="1">The sequence shown here is derived from an EMBL/GenBank/DDBJ whole genome shotgun (WGS) entry which is preliminary data.</text>
</comment>
<keyword evidence="2" id="KW-1185">Reference proteome</keyword>
<gene>
    <name evidence="1" type="ORF">FEM03_03110</name>
</gene>
<dbReference type="PROSITE" id="PS51318">
    <property type="entry name" value="TAT"/>
    <property type="match status" value="1"/>
</dbReference>
<name>A0A5R8KJD1_9BACT</name>
<dbReference type="Proteomes" id="UP000306196">
    <property type="component" value="Unassembled WGS sequence"/>
</dbReference>